<dbReference type="InterPro" id="IPR049551">
    <property type="entry name" value="PKS_DH_C"/>
</dbReference>
<dbReference type="InterPro" id="IPR050091">
    <property type="entry name" value="PKS_NRPS_Biosynth_Enz"/>
</dbReference>
<dbReference type="Pfam" id="PF02801">
    <property type="entry name" value="Ketoacyl-synt_C"/>
    <property type="match status" value="2"/>
</dbReference>
<dbReference type="SMART" id="SM00826">
    <property type="entry name" value="PKS_DH"/>
    <property type="match status" value="2"/>
</dbReference>
<dbReference type="Pfam" id="PF16197">
    <property type="entry name" value="KAsynt_C_assoc"/>
    <property type="match status" value="2"/>
</dbReference>
<dbReference type="InterPro" id="IPR018201">
    <property type="entry name" value="Ketoacyl_synth_AS"/>
</dbReference>
<feature type="active site" description="Proton donor; for dehydratase activity" evidence="9">
    <location>
        <position position="1101"/>
    </location>
</feature>
<dbReference type="InterPro" id="IPR049552">
    <property type="entry name" value="PKS_DH_N"/>
</dbReference>
<dbReference type="Pfam" id="PF08659">
    <property type="entry name" value="KR"/>
    <property type="match status" value="1"/>
</dbReference>
<comment type="pathway">
    <text evidence="2">Antibiotic biosynthesis.</text>
</comment>
<dbReference type="SMART" id="SM00823">
    <property type="entry name" value="PKS_PP"/>
    <property type="match status" value="1"/>
</dbReference>
<gene>
    <name evidence="13" type="ORF">SSOG_00511</name>
</gene>
<dbReference type="PROSITE" id="PS52004">
    <property type="entry name" value="KS3_2"/>
    <property type="match status" value="2"/>
</dbReference>
<evidence type="ECO:0000256" key="2">
    <source>
        <dbReference type="ARBA" id="ARBA00004792"/>
    </source>
</evidence>
<dbReference type="Gene3D" id="3.40.50.720">
    <property type="entry name" value="NAD(P)-binding Rossmann-like Domain"/>
    <property type="match status" value="1"/>
</dbReference>
<keyword evidence="4" id="KW-0597">Phosphoprotein</keyword>
<dbReference type="CDD" id="cd08956">
    <property type="entry name" value="KR_3_FAS_SDR_x"/>
    <property type="match status" value="1"/>
</dbReference>
<feature type="domain" description="PKS/mFAS DH" evidence="12">
    <location>
        <begin position="895"/>
        <end position="1178"/>
    </location>
</feature>
<dbReference type="SUPFAM" id="SSF52151">
    <property type="entry name" value="FabD/lysophospholipase-like"/>
    <property type="match status" value="2"/>
</dbReference>
<organism evidence="13 14">
    <name type="scientific">Streptomyces himastatinicus ATCC 53653</name>
    <dbReference type="NCBI Taxonomy" id="457427"/>
    <lineage>
        <taxon>Bacteria</taxon>
        <taxon>Bacillati</taxon>
        <taxon>Actinomycetota</taxon>
        <taxon>Actinomycetes</taxon>
        <taxon>Kitasatosporales</taxon>
        <taxon>Streptomycetaceae</taxon>
        <taxon>Streptomyces</taxon>
        <taxon>Streptomyces violaceusniger group</taxon>
    </lineage>
</organism>
<evidence type="ECO:0000256" key="9">
    <source>
        <dbReference type="PROSITE-ProRule" id="PRU01363"/>
    </source>
</evidence>
<dbReference type="Pfam" id="PF21089">
    <property type="entry name" value="PKS_DH_N"/>
    <property type="match status" value="2"/>
</dbReference>
<protein>
    <submittedName>
        <fullName evidence="13">Modular polyketide synthase</fullName>
    </submittedName>
</protein>
<dbReference type="Gene3D" id="1.10.1200.10">
    <property type="entry name" value="ACP-like"/>
    <property type="match status" value="1"/>
</dbReference>
<evidence type="ECO:0000256" key="4">
    <source>
        <dbReference type="ARBA" id="ARBA00022553"/>
    </source>
</evidence>
<proteinExistence type="predicted"/>
<dbReference type="InterPro" id="IPR049900">
    <property type="entry name" value="PKS_mFAS_DH"/>
</dbReference>
<evidence type="ECO:0000256" key="8">
    <source>
        <dbReference type="ARBA" id="ARBA00023315"/>
    </source>
</evidence>
<dbReference type="CDD" id="cd00833">
    <property type="entry name" value="PKS"/>
    <property type="match status" value="2"/>
</dbReference>
<dbReference type="InterPro" id="IPR036736">
    <property type="entry name" value="ACP-like_sf"/>
</dbReference>
<dbReference type="InterPro" id="IPR020841">
    <property type="entry name" value="PKS_Beta-ketoAc_synthase_dom"/>
</dbReference>
<keyword evidence="8" id="KW-0012">Acyltransferase</keyword>
<feature type="domain" description="Ketosynthase family 3 (KS3)" evidence="11">
    <location>
        <begin position="1770"/>
        <end position="2192"/>
    </location>
</feature>
<keyword evidence="6" id="KW-0045">Antibiotic biosynthesis</keyword>
<dbReference type="InterPro" id="IPR014030">
    <property type="entry name" value="Ketoacyl_synth_N"/>
</dbReference>
<feature type="region of interest" description="N-terminal hotdog fold" evidence="9">
    <location>
        <begin position="895"/>
        <end position="1020"/>
    </location>
</feature>
<dbReference type="GO" id="GO:0033068">
    <property type="term" value="P:macrolide biosynthetic process"/>
    <property type="evidence" value="ECO:0007669"/>
    <property type="project" value="UniProtKB-ARBA"/>
</dbReference>
<dbReference type="InterPro" id="IPR001227">
    <property type="entry name" value="Ac_transferase_dom_sf"/>
</dbReference>
<feature type="domain" description="Ketosynthase family 3 (KS3)" evidence="11">
    <location>
        <begin position="33"/>
        <end position="454"/>
    </location>
</feature>
<dbReference type="Proteomes" id="UP000003963">
    <property type="component" value="Unassembled WGS sequence"/>
</dbReference>
<keyword evidence="5" id="KW-0808">Transferase</keyword>
<accession>D9WB05</accession>
<dbReference type="SMART" id="SM00827">
    <property type="entry name" value="PKS_AT"/>
    <property type="match status" value="2"/>
</dbReference>
<dbReference type="EMBL" id="GG657754">
    <property type="protein sequence ID" value="EFL20799.1"/>
    <property type="molecule type" value="Genomic_DNA"/>
</dbReference>
<dbReference type="Pfam" id="PF14765">
    <property type="entry name" value="PS-DH"/>
    <property type="match status" value="1"/>
</dbReference>
<dbReference type="PROSITE" id="PS00606">
    <property type="entry name" value="KS3_1"/>
    <property type="match status" value="2"/>
</dbReference>
<evidence type="ECO:0000256" key="3">
    <source>
        <dbReference type="ARBA" id="ARBA00022450"/>
    </source>
</evidence>
<keyword evidence="14" id="KW-1185">Reference proteome</keyword>
<dbReference type="InterPro" id="IPR014043">
    <property type="entry name" value="Acyl_transferase_dom"/>
</dbReference>
<dbReference type="InterPro" id="IPR015083">
    <property type="entry name" value="NorB/c/GfsB-D-like_docking"/>
</dbReference>
<dbReference type="InterPro" id="IPR006162">
    <property type="entry name" value="Ppantetheine_attach_site"/>
</dbReference>
<dbReference type="FunFam" id="1.10.1200.10:FF:000007">
    <property type="entry name" value="Probable polyketide synthase pks17"/>
    <property type="match status" value="1"/>
</dbReference>
<dbReference type="Pfam" id="PF00109">
    <property type="entry name" value="ketoacyl-synt"/>
    <property type="match status" value="2"/>
</dbReference>
<feature type="non-terminal residue" evidence="13">
    <location>
        <position position="2718"/>
    </location>
</feature>
<comment type="cofactor">
    <cofactor evidence="1">
        <name>pantetheine 4'-phosphate</name>
        <dbReference type="ChEBI" id="CHEBI:47942"/>
    </cofactor>
</comment>
<dbReference type="Pfam" id="PF08990">
    <property type="entry name" value="Docking"/>
    <property type="match status" value="1"/>
</dbReference>
<dbReference type="SUPFAM" id="SSF51735">
    <property type="entry name" value="NAD(P)-binding Rossmann-fold domains"/>
    <property type="match status" value="2"/>
</dbReference>
<dbReference type="FunFam" id="3.40.366.10:FF:000002">
    <property type="entry name" value="Probable polyketide synthase 2"/>
    <property type="match status" value="2"/>
</dbReference>
<dbReference type="InterPro" id="IPR020806">
    <property type="entry name" value="PKS_PP-bd"/>
</dbReference>
<evidence type="ECO:0000259" key="10">
    <source>
        <dbReference type="PROSITE" id="PS50075"/>
    </source>
</evidence>
<feature type="region of interest" description="C-terminal hotdog fold" evidence="9">
    <location>
        <begin position="1036"/>
        <end position="1178"/>
    </location>
</feature>
<feature type="domain" description="Carrier" evidence="10">
    <location>
        <begin position="1674"/>
        <end position="1749"/>
    </location>
</feature>
<evidence type="ECO:0000256" key="1">
    <source>
        <dbReference type="ARBA" id="ARBA00001957"/>
    </source>
</evidence>
<dbReference type="Pfam" id="PF00698">
    <property type="entry name" value="Acyl_transf_1"/>
    <property type="match status" value="2"/>
</dbReference>
<dbReference type="HOGENOM" id="CLU_000022_35_8_11"/>
<name>D9WB05_9ACTN</name>
<dbReference type="SMART" id="SM00822">
    <property type="entry name" value="PKS_KR"/>
    <property type="match status" value="1"/>
</dbReference>
<dbReference type="STRING" id="457427.SSOG_00511"/>
<keyword evidence="7" id="KW-0511">Multifunctional enzyme</keyword>
<evidence type="ECO:0000259" key="12">
    <source>
        <dbReference type="PROSITE" id="PS52019"/>
    </source>
</evidence>
<dbReference type="GO" id="GO:0004315">
    <property type="term" value="F:3-oxoacyl-[acyl-carrier-protein] synthase activity"/>
    <property type="evidence" value="ECO:0007669"/>
    <property type="project" value="InterPro"/>
</dbReference>
<dbReference type="SMART" id="SM01294">
    <property type="entry name" value="PKS_PP_betabranch"/>
    <property type="match status" value="1"/>
</dbReference>
<dbReference type="InterPro" id="IPR016035">
    <property type="entry name" value="Acyl_Trfase/lysoPLipase"/>
</dbReference>
<dbReference type="InterPro" id="IPR016039">
    <property type="entry name" value="Thiolase-like"/>
</dbReference>
<dbReference type="GO" id="GO:0006633">
    <property type="term" value="P:fatty acid biosynthetic process"/>
    <property type="evidence" value="ECO:0007669"/>
    <property type="project" value="InterPro"/>
</dbReference>
<dbReference type="FunFam" id="3.40.47.10:FF:000019">
    <property type="entry name" value="Polyketide synthase type I"/>
    <property type="match status" value="2"/>
</dbReference>
<reference evidence="13 14" key="1">
    <citation type="submission" date="2009-02" db="EMBL/GenBank/DDBJ databases">
        <title>Annotation of Streptomyces hygroscopicus strain ATCC 53653.</title>
        <authorList>
            <consortium name="The Broad Institute Genome Sequencing Platform"/>
            <consortium name="Broad Institute Microbial Sequencing Center"/>
            <person name="Fischbach M."/>
            <person name="Godfrey P."/>
            <person name="Ward D."/>
            <person name="Young S."/>
            <person name="Zeng Q."/>
            <person name="Koehrsen M."/>
            <person name="Alvarado L."/>
            <person name="Berlin A.M."/>
            <person name="Bochicchio J."/>
            <person name="Borenstein D."/>
            <person name="Chapman S.B."/>
            <person name="Chen Z."/>
            <person name="Engels R."/>
            <person name="Freedman E."/>
            <person name="Gellesch M."/>
            <person name="Goldberg J."/>
            <person name="Griggs A."/>
            <person name="Gujja S."/>
            <person name="Heilman E.R."/>
            <person name="Heiman D.I."/>
            <person name="Hepburn T.A."/>
            <person name="Howarth C."/>
            <person name="Jen D."/>
            <person name="Larson L."/>
            <person name="Lewis B."/>
            <person name="Mehta T."/>
            <person name="Park D."/>
            <person name="Pearson M."/>
            <person name="Richards J."/>
            <person name="Roberts A."/>
            <person name="Saif S."/>
            <person name="Shea T.D."/>
            <person name="Shenoy N."/>
            <person name="Sisk P."/>
            <person name="Stolte C."/>
            <person name="Sykes S.N."/>
            <person name="Thomson T."/>
            <person name="Walk T."/>
            <person name="White J."/>
            <person name="Yandava C."/>
            <person name="Straight P."/>
            <person name="Clardy J."/>
            <person name="Hung D."/>
            <person name="Kolter R."/>
            <person name="Mekalanos J."/>
            <person name="Walker S."/>
            <person name="Walsh C.T."/>
            <person name="Wieland-Brown L.C."/>
            <person name="Haas B."/>
            <person name="Nusbaum C."/>
            <person name="Birren B."/>
        </authorList>
    </citation>
    <scope>NUCLEOTIDE SEQUENCE [LARGE SCALE GENOMIC DNA]</scope>
    <source>
        <strain evidence="13 14">ATCC 53653</strain>
    </source>
</reference>
<dbReference type="Pfam" id="PF22953">
    <property type="entry name" value="SpnB_Rossmann"/>
    <property type="match status" value="1"/>
</dbReference>
<feature type="domain" description="PKS/mFAS DH" evidence="12">
    <location>
        <begin position="2637"/>
        <end position="2718"/>
    </location>
</feature>
<evidence type="ECO:0000313" key="13">
    <source>
        <dbReference type="EMBL" id="EFL20799.1"/>
    </source>
</evidence>
<dbReference type="GO" id="GO:0031177">
    <property type="term" value="F:phosphopantetheine binding"/>
    <property type="evidence" value="ECO:0007669"/>
    <property type="project" value="InterPro"/>
</dbReference>
<dbReference type="GO" id="GO:0004312">
    <property type="term" value="F:fatty acid synthase activity"/>
    <property type="evidence" value="ECO:0007669"/>
    <property type="project" value="TreeGrafter"/>
</dbReference>
<dbReference type="PANTHER" id="PTHR43775">
    <property type="entry name" value="FATTY ACID SYNTHASE"/>
    <property type="match status" value="1"/>
</dbReference>
<dbReference type="InterPro" id="IPR057326">
    <property type="entry name" value="KR_dom"/>
</dbReference>
<dbReference type="SUPFAM" id="SSF55048">
    <property type="entry name" value="Probable ACP-binding domain of malonyl-CoA ACP transacylase"/>
    <property type="match status" value="2"/>
</dbReference>
<dbReference type="PROSITE" id="PS52019">
    <property type="entry name" value="PKS_MFAS_DH"/>
    <property type="match status" value="2"/>
</dbReference>
<dbReference type="InterPro" id="IPR032821">
    <property type="entry name" value="PKS_assoc"/>
</dbReference>
<evidence type="ECO:0000256" key="5">
    <source>
        <dbReference type="ARBA" id="ARBA00022679"/>
    </source>
</evidence>
<dbReference type="Gene3D" id="3.10.129.110">
    <property type="entry name" value="Polyketide synthase dehydratase"/>
    <property type="match status" value="2"/>
</dbReference>
<dbReference type="InterPro" id="IPR020807">
    <property type="entry name" value="PKS_DH"/>
</dbReference>
<dbReference type="PROSITE" id="PS00012">
    <property type="entry name" value="PHOSPHOPANTETHEINE"/>
    <property type="match status" value="1"/>
</dbReference>
<dbReference type="SUPFAM" id="SSF47336">
    <property type="entry name" value="ACP-like"/>
    <property type="match status" value="1"/>
</dbReference>
<dbReference type="InterPro" id="IPR009081">
    <property type="entry name" value="PP-bd_ACP"/>
</dbReference>
<keyword evidence="3" id="KW-0596">Phosphopantetheine</keyword>
<dbReference type="InterPro" id="IPR055123">
    <property type="entry name" value="SpnB-like_Rossmann"/>
</dbReference>
<dbReference type="Gene3D" id="3.40.47.10">
    <property type="match status" value="2"/>
</dbReference>
<dbReference type="InterPro" id="IPR036291">
    <property type="entry name" value="NAD(P)-bd_dom_sf"/>
</dbReference>
<feature type="active site" description="Proton acceptor; for dehydratase activity" evidence="9">
    <location>
        <position position="927"/>
    </location>
</feature>
<dbReference type="Gene3D" id="3.40.366.10">
    <property type="entry name" value="Malonyl-Coenzyme A Acyl Carrier Protein, domain 2"/>
    <property type="match status" value="2"/>
</dbReference>
<dbReference type="PANTHER" id="PTHR43775:SF51">
    <property type="entry name" value="INACTIVE PHENOLPHTHIOCEROL SYNTHESIS POLYKETIDE SYNTHASE TYPE I PKS1-RELATED"/>
    <property type="match status" value="1"/>
</dbReference>
<dbReference type="InterPro" id="IPR016036">
    <property type="entry name" value="Malonyl_transacylase_ACP-bd"/>
</dbReference>
<evidence type="ECO:0000259" key="11">
    <source>
        <dbReference type="PROSITE" id="PS52004"/>
    </source>
</evidence>
<dbReference type="SMART" id="SM00825">
    <property type="entry name" value="PKS_KS"/>
    <property type="match status" value="2"/>
</dbReference>
<dbReference type="PROSITE" id="PS50075">
    <property type="entry name" value="CARRIER"/>
    <property type="match status" value="1"/>
</dbReference>
<dbReference type="Gene3D" id="3.30.70.3290">
    <property type="match status" value="2"/>
</dbReference>
<evidence type="ECO:0000256" key="7">
    <source>
        <dbReference type="ARBA" id="ARBA00023268"/>
    </source>
</evidence>
<sequence>MNTPNQYIEALRSSLKENERLRRQNQQLAASAVEPIAIVGIGCRFPGGVASPEGLWQLVVEGRDVMSDFPADRGWDLARLGGDGRGRSLARQGGFLDHATEFDPDFFGISPREAVAMDPQQRLLLETAWEALERAGIAPTRLRGSRTGVFAGTTGQDYGKVVAAAREDMEIYSTTGHAAGVISGRLSYVLGLEGPAVTVDTGCSSSMVALHWAVQSLRSGECTLALAGGATVMSTPGIFVSFTAQGGLASDGRCKPFSDAADGVGWSEGAGVLVLERLSDARRNGHPVLAVVRGTAINQDGASNGLSAPNGPAQQRVIRAALDSADLTADQVDAVEAHGTGTTLGDPIEAQALLATYGQEREHPLLLGSVKSNIGHTQGAAGVAGLIKTVMALRHGELPRSLHSELPSSNVDWTAGAVQLLAEHTAWPETGRPRRAGVSSFGISGTNAHVIVEQASSPEQRVEEPSVVPGVVPWVVSGRTAVALDAQVERLTSATDGSGPLDVGFSLATGRSAFEHRAVLLTSEEGVVEVARGVVGDGPLAVVFSGQGAQRLGMGRELYGRFPVFAEALDAVLAHLGDSVRGVMWGDDAEALNSTGSAQPALFAVEVALFRLVESFGVRPDFVGGHSIGEVAAAHVAGVLSLEDACALVSARARLMQALPPGGTMVAVEATEDEIVPLLSDRVSVAAVNGPLSVVLSGEESAVLEVAGRFEDRRTSRLRVSHAFHSPLMDPMLDEFRTVVGELAFHEPTMPVVSNLTGRSADASQLCSPEYWVRHVRETVRFADGVRALSDEGVRTFLELGPDGVLSALVGNSAPNGTVAVPTLRKDRGEELALVTGLARLHVTATAVDWPVLFAGTGARRVDLPTTVFQRRRYWPSGTARVRDATGLGLGAADHPLLGAAVELADGAGAVFTGRLSVQSHPWLAHHVVRGRILVPGTAFLELAIRAGDEFGCDRIDELTLAAPLVLPEQGAVRIQVRVGAERGDGRRAITVHARTEAASHATPWTEHASGLLGRRDGTTEAGTAFDATVWPPAGAEPIELGDCYAHLADLGFTYGPAFQGLRAAWRRGTELFTEVALPREAETGGPADAGAFCLHPALLDTAQHASSFADLGAISEGGLPFSWQGVSLYASGATTVRARLSRIEHDAVSIAIADTAGDLIASVDSFVTRPVPDGRLDDGPTAVDADSLFGLDWTPVPAGSGAVRAGSVAVIRPGGHPGPGQQPNPAGHGLADALRHGDAGVEEHADLDALVEHPVPDVVLAELAPVPGQNTIDAVHATVARALRLVQHWLADERFARSRLVLVSRTPGDLAAAAAWGLLRSAHSEHPDRVTLLHLDQTPGDDAVPGALLSWALTVPEPEILIRDGQILAPRLSRVPHGTEAAGWDEAGTVLITGGTGGLGAVLARHLVTEHGVRDLLLASRRGAEAPGAAALVSELTGLGARVHTVACDVADRPALAELLTRHDVSAVVHTAGVLDDGVVGALTEERVGAVLRPKVDAAWHLHELTRDLGLDLSAFVMFSSAAGTLGGPGQANYAAANAFLDALAEHRRSLGLPGVSLAWGPWAQSDGSGMTSGLTEIDRARLSRSGFPPLTARQGVALFDAALATGRSAVLPIRLDLPTLRARGEVPPVLRGLVRTPIRRATSPTVNVGDGGGGGGGLTDRLAGLSRPDRDAALLELVRGQVALVLGHESPATVDPVRAFRDLGFDSLTAVELRNGLSAATELRLPATLVFDYPTPKALADHLSQELSAGPAEAVAEGPVSAPVPVADDPVVIVGMACRYPGGVSSPDQLWELVAGGVDAVSEFPTDRGWDTDGLYHPDPERPGTSSTRAGGFLHEAAQFDSDFFGMSPREALATDAQQRLLLETVWEAIERTGIDPVSLRGSRTGVFAGVMYNDYRTLLTGDEFEAFRGNGSAPSVASGRVSYTLGFEGPTVTVDTACSSSLVALHLAAQALRGGECSLALAGGVTVMSTPTTFVEFSRQGGLAPDGRCKAFSDSADGVGWGEGVGMLVLERLSDAERNGHSVLAVVRGSAVNQDGASNGLTAPNGPSQQRVIRQALASGGLSPVDVDAVEAHGTGTTLGDPIEAQALLATYGQDRDRPLLLGSVKSNIGHTQAAAGVAGVIKTVMAMRHGVLPRTLHVDAPSSHVDWTVGDVELVRNTTAWPDSEHPRRAGVSSFGVSGTNAHVIVEQASSPEQRVEEPSVVPGVVPWVVSGRTAVALDAQVERLTSATDGSGPLDVGFSLAAGRSAFEHRAVLLAAAGVVVDGVYEVARGVVGDGPLAVVFSGQGAQRLGMGRELYGRFPVFAEALDEVLAHLGDLVRGVMWGADSEALNSTGWAQPALFAVEVALFRLVESFGVRPDFVAGHSIGEVAAAHVAGVLSLEDACRLVSARGRLMQALPPGGAMVAVQATEDDVVPLLSDRVSVAAVNGPLSVVLSGEESAVLEVAGRFEDRRTSRLRVSHAFHSPLMDPMLDEFRTVVGELTFHEPTMPVVSNLTGRPADASQLCSPEYWVRHVRETVRFADGVRTLSDEGVRTFLELGPDGVLSALVGNSAPNGTVAVPALRKDWPEETAAVSALAQMYVRGVPVDWRAYFAGTGARRVELPTYAFQHQRYWPSAPTAIRDATGLGLTSAQHPLLGASVPLADSDGVVFSGRLSLASHPWLADHTVMGRILVPGAAFVELAIRAGDEFGCARIEALTLATPLVLPEQGAVQIQ</sequence>
<dbReference type="InterPro" id="IPR013968">
    <property type="entry name" value="PKS_KR"/>
</dbReference>
<dbReference type="Pfam" id="PF00550">
    <property type="entry name" value="PP-binding"/>
    <property type="match status" value="1"/>
</dbReference>
<evidence type="ECO:0000256" key="6">
    <source>
        <dbReference type="ARBA" id="ARBA00023194"/>
    </source>
</evidence>
<evidence type="ECO:0000313" key="14">
    <source>
        <dbReference type="Proteomes" id="UP000003963"/>
    </source>
</evidence>
<comment type="caution">
    <text evidence="9">Lacks conserved residue(s) required for the propagation of feature annotation.</text>
</comment>
<dbReference type="InterPro" id="IPR042104">
    <property type="entry name" value="PKS_dehydratase_sf"/>
</dbReference>
<dbReference type="SUPFAM" id="SSF53901">
    <property type="entry name" value="Thiolase-like"/>
    <property type="match status" value="2"/>
</dbReference>
<dbReference type="InterPro" id="IPR014031">
    <property type="entry name" value="Ketoacyl_synth_C"/>
</dbReference>